<evidence type="ECO:0000313" key="1">
    <source>
        <dbReference type="EMBL" id="KAG0312060.1"/>
    </source>
</evidence>
<dbReference type="OrthoDB" id="2374315at2759"/>
<dbReference type="AlphaFoldDB" id="A0A9P6R6G7"/>
<dbReference type="Proteomes" id="UP000823405">
    <property type="component" value="Unassembled WGS sequence"/>
</dbReference>
<comment type="caution">
    <text evidence="1">The sequence shown here is derived from an EMBL/GenBank/DDBJ whole genome shotgun (WGS) entry which is preliminary data.</text>
</comment>
<dbReference type="GO" id="GO:0019005">
    <property type="term" value="C:SCF ubiquitin ligase complex"/>
    <property type="evidence" value="ECO:0007669"/>
    <property type="project" value="TreeGrafter"/>
</dbReference>
<evidence type="ECO:0000313" key="2">
    <source>
        <dbReference type="Proteomes" id="UP000823405"/>
    </source>
</evidence>
<gene>
    <name evidence="1" type="ORF">BGZ97_011465</name>
</gene>
<protein>
    <recommendedName>
        <fullName evidence="3">RNI-like protein</fullName>
    </recommendedName>
</protein>
<sequence length="820" mass="93297">MNWIIGAVKMRSMDPRASSVSNSTQVPTFTAGAGARARPAVAFRISKYEQDMVFWRTLSTDIVPRLKEFEALDVYGERSEELRLVFNHCPPKIQKLKFSLSHSFYSADSDEQHEGEEDARDGDVEIEDPLVELKDLDVSALGPDRDWSAWSAFLRRSVCLESLTVGSIDRWWSQALAKCVRLRRLHIQGCSMKTLGVLASILKNGGLSNLDDIVLRFSRFMSSQVNDQGLADMLSACRKGWRSVDVSVLYPRSADVLIKNHHRTLECLYAEETSSLTSARLYQFLLLCPNLHTFSILEDGAKALPATPARFEADEFIDLDQVTNTLRPWPCESTLRVFRAKIARIPRPDVTHTYHGFPRDEDNYQYDEFDEEVRLEEYPGQGRDIQHRVYERLSRFKQLEVLALGHNDRDTLSFSRESNYHPDAQGVDVYFDEMFQYECLSMNLQRSGGGSSGMELLAELKDLRELNVHRMATCIGVEEVRWMTQNWPKLRSLTDLVSYPRHNGEQQAVEMEGQEGLLPSIRALNVICQDGNQCPPSLSWFLSRCTNLESLHVSRLDETWVRALEACIRLKCLRIGSIDEESPKLLTMTLKNGLSSLDSIQIDSCNEGFQDQDIADMLAACHRGWRSISIPRLGAIAVRAVIRHCATLESLTLRRSYGLTSGDILQILSSSPRLESLVTLISDNVRHPCTELTHIMATDFIDAEPFSESLKSWACEPTLKVFRARISGIPRPDITETFTGYPMQDDLILSEDYPGQSHEIQQRVYRRFARLAKLERLELGYEDRDLSDSSRDLGYKSQKRVKDARRVEGVEGIECHADDN</sequence>
<reference evidence="1" key="1">
    <citation type="journal article" date="2020" name="Fungal Divers.">
        <title>Resolving the Mortierellaceae phylogeny through synthesis of multi-gene phylogenetics and phylogenomics.</title>
        <authorList>
            <person name="Vandepol N."/>
            <person name="Liber J."/>
            <person name="Desiro A."/>
            <person name="Na H."/>
            <person name="Kennedy M."/>
            <person name="Barry K."/>
            <person name="Grigoriev I.V."/>
            <person name="Miller A.N."/>
            <person name="O'Donnell K."/>
            <person name="Stajich J.E."/>
            <person name="Bonito G."/>
        </authorList>
    </citation>
    <scope>NUCLEOTIDE SEQUENCE</scope>
    <source>
        <strain evidence="1">NVP60</strain>
    </source>
</reference>
<dbReference type="InterPro" id="IPR032675">
    <property type="entry name" value="LRR_dom_sf"/>
</dbReference>
<dbReference type="SUPFAM" id="SSF52047">
    <property type="entry name" value="RNI-like"/>
    <property type="match status" value="1"/>
</dbReference>
<organism evidence="1 2">
    <name type="scientific">Linnemannia gamsii</name>
    <dbReference type="NCBI Taxonomy" id="64522"/>
    <lineage>
        <taxon>Eukaryota</taxon>
        <taxon>Fungi</taxon>
        <taxon>Fungi incertae sedis</taxon>
        <taxon>Mucoromycota</taxon>
        <taxon>Mortierellomycotina</taxon>
        <taxon>Mortierellomycetes</taxon>
        <taxon>Mortierellales</taxon>
        <taxon>Mortierellaceae</taxon>
        <taxon>Linnemannia</taxon>
    </lineage>
</organism>
<name>A0A9P6R6G7_9FUNG</name>
<keyword evidence="2" id="KW-1185">Reference proteome</keyword>
<dbReference type="PANTHER" id="PTHR13318">
    <property type="entry name" value="PARTNER OF PAIRED, ISOFORM B-RELATED"/>
    <property type="match status" value="1"/>
</dbReference>
<proteinExistence type="predicted"/>
<accession>A0A9P6R6G7</accession>
<dbReference type="GO" id="GO:0031146">
    <property type="term" value="P:SCF-dependent proteasomal ubiquitin-dependent protein catabolic process"/>
    <property type="evidence" value="ECO:0007669"/>
    <property type="project" value="TreeGrafter"/>
</dbReference>
<dbReference type="PANTHER" id="PTHR13318:SF190">
    <property type="entry name" value="PARTNER OF PAIRED, ISOFORM B"/>
    <property type="match status" value="1"/>
</dbReference>
<dbReference type="Gene3D" id="3.80.10.10">
    <property type="entry name" value="Ribonuclease Inhibitor"/>
    <property type="match status" value="2"/>
</dbReference>
<dbReference type="EMBL" id="JAAAIN010000648">
    <property type="protein sequence ID" value="KAG0312060.1"/>
    <property type="molecule type" value="Genomic_DNA"/>
</dbReference>
<evidence type="ECO:0008006" key="3">
    <source>
        <dbReference type="Google" id="ProtNLM"/>
    </source>
</evidence>